<dbReference type="GO" id="GO:0022857">
    <property type="term" value="F:transmembrane transporter activity"/>
    <property type="evidence" value="ECO:0007669"/>
    <property type="project" value="InterPro"/>
</dbReference>
<feature type="transmembrane region" description="Helical" evidence="5">
    <location>
        <begin position="448"/>
        <end position="476"/>
    </location>
</feature>
<feature type="transmembrane region" description="Helical" evidence="5">
    <location>
        <begin position="98"/>
        <end position="116"/>
    </location>
</feature>
<feature type="transmembrane region" description="Helical" evidence="5">
    <location>
        <begin position="562"/>
        <end position="581"/>
    </location>
</feature>
<sequence length="597" mass="64619">MADKSEQTKGTMVHDDEHFSSAADAASQVDQKPIEDMIEATDNPDGIRRIENITRSWNRRALAGAYLTFWGAYLLFNFQRAFASNVGPYVVSSFGNHSLLPTISLVSYIMTGVMYLPMAKIINIYGRAESHIAMAVISGIGLILLTACQNIETYAAGIVLTEVGFNGLIYAVDIITADTSMLKSRALAYAFTMSSSIITAFGGPSAAQSLLPKEEHPDSTSRLNPIWRWSFGSLALSLPIVVAPLYIILFWYERRAAQQHHVPQRPTETQEPSGPLQRFLNALVRFDVLGIVVLATGQVLFLLPFSLAASAERQWASGHIIAMIVLGVVLLAAFPFVEKRISPHPFIPWRLLTDRTLLIVYAICALFLFSNSAYQSYFVSYLQVVYDLPISHAGYIDGISSVVSGIWKLIIGFFIRGTGSFKWLLVTALAVHALFLGLLIYFRHTGTAAGLLVMCQIILGIASGTIVICMNVGIVATVEHADIAVTVALLGVCSYLGGAVGAAVSGAIWTSTLPNKLLQFLPDADKGDVEMIYSSLQQQLSYAPGSPTRVAIADAYAATQTWMLTGGTLVAGVALILAVLMKDIKLSAREQVVGVAL</sequence>
<feature type="transmembrane region" description="Helical" evidence="5">
    <location>
        <begin position="358"/>
        <end position="378"/>
    </location>
</feature>
<dbReference type="Pfam" id="PF07690">
    <property type="entry name" value="MFS_1"/>
    <property type="match status" value="1"/>
</dbReference>
<dbReference type="PANTHER" id="PTHR23501">
    <property type="entry name" value="MAJOR FACILITATOR SUPERFAMILY"/>
    <property type="match status" value="1"/>
</dbReference>
<dbReference type="Gene3D" id="1.20.1250.20">
    <property type="entry name" value="MFS general substrate transporter like domains"/>
    <property type="match status" value="2"/>
</dbReference>
<dbReference type="Proteomes" id="UP000039046">
    <property type="component" value="Unassembled WGS sequence"/>
</dbReference>
<feature type="transmembrane region" description="Helical" evidence="5">
    <location>
        <begin position="128"/>
        <end position="147"/>
    </location>
</feature>
<proteinExistence type="predicted"/>
<dbReference type="HOGENOM" id="CLU_012970_1_0_1"/>
<accession>A0A0A1TIW1</accession>
<feature type="transmembrane region" description="Helical" evidence="5">
    <location>
        <begin position="288"/>
        <end position="309"/>
    </location>
</feature>
<feature type="transmembrane region" description="Helical" evidence="5">
    <location>
        <begin position="61"/>
        <end position="78"/>
    </location>
</feature>
<evidence type="ECO:0008006" key="8">
    <source>
        <dbReference type="Google" id="ProtNLM"/>
    </source>
</evidence>
<keyword evidence="7" id="KW-1185">Reference proteome</keyword>
<dbReference type="InterPro" id="IPR011701">
    <property type="entry name" value="MFS"/>
</dbReference>
<evidence type="ECO:0000256" key="5">
    <source>
        <dbReference type="SAM" id="Phobius"/>
    </source>
</evidence>
<feature type="transmembrane region" description="Helical" evidence="5">
    <location>
        <begin position="187"/>
        <end position="206"/>
    </location>
</feature>
<gene>
    <name evidence="6" type="ORF">VHEMI05478</name>
</gene>
<keyword evidence="2 5" id="KW-0812">Transmembrane</keyword>
<comment type="subcellular location">
    <subcellularLocation>
        <location evidence="1">Membrane</location>
        <topology evidence="1">Multi-pass membrane protein</topology>
    </subcellularLocation>
</comment>
<feature type="transmembrane region" description="Helical" evidence="5">
    <location>
        <begin position="423"/>
        <end position="442"/>
    </location>
</feature>
<evidence type="ECO:0000313" key="7">
    <source>
        <dbReference type="Proteomes" id="UP000039046"/>
    </source>
</evidence>
<keyword evidence="3 5" id="KW-1133">Transmembrane helix</keyword>
<organism evidence="6 7">
    <name type="scientific">[Torrubiella] hemipterigena</name>
    <dbReference type="NCBI Taxonomy" id="1531966"/>
    <lineage>
        <taxon>Eukaryota</taxon>
        <taxon>Fungi</taxon>
        <taxon>Dikarya</taxon>
        <taxon>Ascomycota</taxon>
        <taxon>Pezizomycotina</taxon>
        <taxon>Sordariomycetes</taxon>
        <taxon>Hypocreomycetidae</taxon>
        <taxon>Hypocreales</taxon>
        <taxon>Clavicipitaceae</taxon>
        <taxon>Clavicipitaceae incertae sedis</taxon>
        <taxon>'Torrubiella' clade</taxon>
    </lineage>
</organism>
<dbReference type="GO" id="GO:0005886">
    <property type="term" value="C:plasma membrane"/>
    <property type="evidence" value="ECO:0007669"/>
    <property type="project" value="TreeGrafter"/>
</dbReference>
<feature type="transmembrane region" description="Helical" evidence="5">
    <location>
        <begin position="153"/>
        <end position="175"/>
    </location>
</feature>
<name>A0A0A1TIW1_9HYPO</name>
<evidence type="ECO:0000256" key="4">
    <source>
        <dbReference type="ARBA" id="ARBA00023136"/>
    </source>
</evidence>
<evidence type="ECO:0000256" key="2">
    <source>
        <dbReference type="ARBA" id="ARBA00022692"/>
    </source>
</evidence>
<dbReference type="OrthoDB" id="4078873at2759"/>
<dbReference type="PANTHER" id="PTHR23501:SF55">
    <property type="entry name" value="SIDEROPHORE IRON TRANSPORTER, PUTATIVE (AFU_ORTHOLOGUE AFUA_3G03440)-RELATED"/>
    <property type="match status" value="1"/>
</dbReference>
<dbReference type="EMBL" id="CDHN01000002">
    <property type="protein sequence ID" value="CEJ89647.1"/>
    <property type="molecule type" value="Genomic_DNA"/>
</dbReference>
<dbReference type="AlphaFoldDB" id="A0A0A1TIW1"/>
<dbReference type="SUPFAM" id="SSF103473">
    <property type="entry name" value="MFS general substrate transporter"/>
    <property type="match status" value="1"/>
</dbReference>
<feature type="transmembrane region" description="Helical" evidence="5">
    <location>
        <begin position="483"/>
        <end position="509"/>
    </location>
</feature>
<feature type="transmembrane region" description="Helical" evidence="5">
    <location>
        <begin position="315"/>
        <end position="337"/>
    </location>
</feature>
<feature type="transmembrane region" description="Helical" evidence="5">
    <location>
        <begin position="390"/>
        <end position="411"/>
    </location>
</feature>
<evidence type="ECO:0000256" key="3">
    <source>
        <dbReference type="ARBA" id="ARBA00022989"/>
    </source>
</evidence>
<protein>
    <recommendedName>
        <fullName evidence="8">Major facilitator superfamily (MFS) profile domain-containing protein</fullName>
    </recommendedName>
</protein>
<evidence type="ECO:0000313" key="6">
    <source>
        <dbReference type="EMBL" id="CEJ89647.1"/>
    </source>
</evidence>
<feature type="transmembrane region" description="Helical" evidence="5">
    <location>
        <begin position="226"/>
        <end position="252"/>
    </location>
</feature>
<dbReference type="InterPro" id="IPR036259">
    <property type="entry name" value="MFS_trans_sf"/>
</dbReference>
<reference evidence="6 7" key="1">
    <citation type="journal article" date="2015" name="Genome Announc.">
        <title>Draft Genome Sequence and Gene Annotation of the Entomopathogenic Fungus Verticillium hemipterigenum.</title>
        <authorList>
            <person name="Horn F."/>
            <person name="Habel A."/>
            <person name="Scharf D.H."/>
            <person name="Dworschak J."/>
            <person name="Brakhage A.A."/>
            <person name="Guthke R."/>
            <person name="Hertweck C."/>
            <person name="Linde J."/>
        </authorList>
    </citation>
    <scope>NUCLEOTIDE SEQUENCE [LARGE SCALE GENOMIC DNA]</scope>
</reference>
<keyword evidence="4 5" id="KW-0472">Membrane</keyword>
<evidence type="ECO:0000256" key="1">
    <source>
        <dbReference type="ARBA" id="ARBA00004141"/>
    </source>
</evidence>